<evidence type="ECO:0000313" key="3">
    <source>
        <dbReference type="Proteomes" id="UP000039865"/>
    </source>
</evidence>
<gene>
    <name evidence="2" type="primary">Contig4208.g4506</name>
    <name evidence="2" type="ORF">STYLEM_3244</name>
</gene>
<dbReference type="Pfam" id="PF02493">
    <property type="entry name" value="MORN"/>
    <property type="match status" value="7"/>
</dbReference>
<dbReference type="SUPFAM" id="SSF82185">
    <property type="entry name" value="Histone H3 K4-specific methyltransferase SET7/9 N-terminal domain"/>
    <property type="match status" value="1"/>
</dbReference>
<sequence length="375" mass="43323">MYCCSNCQDENSSRRQIDQHQYNSEFKKPIIKQQFSLKSSGQNEKAEISISELRAQAAIKIQAFIKRFKTQRQFQVFKMIKDNGTSNIQFTDMNLFPQTKNKKVRNVEKKIGPIQLFRIKSKQETNIHNTRTSTPLSIINDTSIDSIKKISISGNRQEKQSNSQLEIVFNYRQSNGMLYGGQFNNKAQQKDGYGIQIWPDGSKYEGFWKKGLANGYGRFILAEGDTYEGDWLNDKAHGHGRFWYSDGSTYEGSWINDKQEGYGIEKWKDGSYFMGMYQQGKKSGKGKFIWGDGAEYSGDWQNNKMHGKGTFSWPDGRVFEGEYYNDKKHGNGIYIWPSGKRVEGKWENGKFIREKNNQILQSITDANDSNRHICS</sequence>
<dbReference type="Gene3D" id="2.20.110.10">
    <property type="entry name" value="Histone H3 K4-specific methyltransferase SET7/9 N-terminal domain"/>
    <property type="match status" value="3"/>
</dbReference>
<proteinExistence type="predicted"/>
<organism evidence="2 3">
    <name type="scientific">Stylonychia lemnae</name>
    <name type="common">Ciliate</name>
    <dbReference type="NCBI Taxonomy" id="5949"/>
    <lineage>
        <taxon>Eukaryota</taxon>
        <taxon>Sar</taxon>
        <taxon>Alveolata</taxon>
        <taxon>Ciliophora</taxon>
        <taxon>Intramacronucleata</taxon>
        <taxon>Spirotrichea</taxon>
        <taxon>Stichotrichia</taxon>
        <taxon>Sporadotrichida</taxon>
        <taxon>Oxytrichidae</taxon>
        <taxon>Stylonychinae</taxon>
        <taxon>Stylonychia</taxon>
    </lineage>
</organism>
<keyword evidence="3" id="KW-1185">Reference proteome</keyword>
<dbReference type="InterPro" id="IPR003409">
    <property type="entry name" value="MORN"/>
</dbReference>
<dbReference type="AlphaFoldDB" id="A0A077ZWD1"/>
<dbReference type="InParanoid" id="A0A077ZWD1"/>
<dbReference type="SMART" id="SM00698">
    <property type="entry name" value="MORN"/>
    <property type="match status" value="7"/>
</dbReference>
<dbReference type="EMBL" id="CCKQ01003142">
    <property type="protein sequence ID" value="CDW74250.1"/>
    <property type="molecule type" value="Genomic_DNA"/>
</dbReference>
<evidence type="ECO:0000256" key="1">
    <source>
        <dbReference type="ARBA" id="ARBA00022737"/>
    </source>
</evidence>
<accession>A0A077ZWD1</accession>
<name>A0A077ZWD1_STYLE</name>
<protein>
    <submittedName>
        <fullName evidence="2">Morn repeat protein</fullName>
    </submittedName>
</protein>
<evidence type="ECO:0000313" key="2">
    <source>
        <dbReference type="EMBL" id="CDW74250.1"/>
    </source>
</evidence>
<dbReference type="PANTHER" id="PTHR43215">
    <property type="entry name" value="RADIAL SPOKE HEAD 1 HOMOLOG"/>
    <property type="match status" value="1"/>
</dbReference>
<dbReference type="OrthoDB" id="282259at2759"/>
<dbReference type="FunFam" id="2.20.110.10:FF:000002">
    <property type="entry name" value="Phosphatidylinositol 4-phosphate 5-kinase 8"/>
    <property type="match status" value="1"/>
</dbReference>
<keyword evidence="1" id="KW-0677">Repeat</keyword>
<dbReference type="OMA" id="IHNTRTS"/>
<dbReference type="PANTHER" id="PTHR43215:SF14">
    <property type="entry name" value="RADIAL SPOKE HEAD 1 HOMOLOG"/>
    <property type="match status" value="1"/>
</dbReference>
<reference evidence="2 3" key="1">
    <citation type="submission" date="2014-06" db="EMBL/GenBank/DDBJ databases">
        <authorList>
            <person name="Swart Estienne"/>
        </authorList>
    </citation>
    <scope>NUCLEOTIDE SEQUENCE [LARGE SCALE GENOMIC DNA]</scope>
    <source>
        <strain evidence="2 3">130c</strain>
    </source>
</reference>
<dbReference type="Proteomes" id="UP000039865">
    <property type="component" value="Unassembled WGS sequence"/>
</dbReference>